<evidence type="ECO:0000256" key="1">
    <source>
        <dbReference type="SAM" id="MobiDB-lite"/>
    </source>
</evidence>
<dbReference type="OrthoDB" id="5338458at2759"/>
<feature type="region of interest" description="Disordered" evidence="1">
    <location>
        <begin position="534"/>
        <end position="555"/>
    </location>
</feature>
<feature type="region of interest" description="Disordered" evidence="1">
    <location>
        <begin position="200"/>
        <end position="229"/>
    </location>
</feature>
<dbReference type="PANTHER" id="PTHR36102:SF5">
    <property type="entry name" value="YDR124W-LIKE HELICAL BUNDLE DOMAIN-CONTAINING PROTEIN"/>
    <property type="match status" value="1"/>
</dbReference>
<keyword evidence="4" id="KW-1185">Reference proteome</keyword>
<dbReference type="PANTHER" id="PTHR36102">
    <property type="entry name" value="CHROMOSOME 10, WHOLE GENOME SHOTGUN SEQUENCE"/>
    <property type="match status" value="1"/>
</dbReference>
<dbReference type="AlphaFoldDB" id="A0A0F8X787"/>
<dbReference type="InterPro" id="IPR047092">
    <property type="entry name" value="AFUB_07903/YDR124W-like_hel"/>
</dbReference>
<gene>
    <name evidence="3" type="ORF">AOCH_007316</name>
</gene>
<organism evidence="3 4">
    <name type="scientific">Aspergillus ochraceoroseus</name>
    <dbReference type="NCBI Taxonomy" id="138278"/>
    <lineage>
        <taxon>Eukaryota</taxon>
        <taxon>Fungi</taxon>
        <taxon>Dikarya</taxon>
        <taxon>Ascomycota</taxon>
        <taxon>Pezizomycotina</taxon>
        <taxon>Eurotiomycetes</taxon>
        <taxon>Eurotiomycetidae</taxon>
        <taxon>Eurotiales</taxon>
        <taxon>Aspergillaceae</taxon>
        <taxon>Aspergillus</taxon>
        <taxon>Aspergillus subgen. Nidulantes</taxon>
    </lineage>
</organism>
<feature type="compositionally biased region" description="Basic and acidic residues" evidence="1">
    <location>
        <begin position="216"/>
        <end position="225"/>
    </location>
</feature>
<evidence type="ECO:0000313" key="4">
    <source>
        <dbReference type="Proteomes" id="UP000034947"/>
    </source>
</evidence>
<dbReference type="InterPro" id="IPR021264">
    <property type="entry name" value="AFUB_079030/YDR124W-like"/>
</dbReference>
<dbReference type="Proteomes" id="UP000034947">
    <property type="component" value="Unassembled WGS sequence"/>
</dbReference>
<sequence length="555" mass="62198">MVLSASVSGTGAVKRPLSSLQDGCAGWESAPPMSAHLRPSLNLPFAHYALIYLDNMGRLKVAESPSIQEQHGTVFTPDVREKFLEILGSKIGYHKPLIRRVSDLPYGYNRAHDVAYHRQGKRRKAPTHDPALDMSFSDHFSDRVEEVPPYSATNMVALEVGDTEKVLEYYETALKHFQQINCRQIAKAFIKFIEPRKQVKHPYNGGRPRAGAPPGEKGDPEKTKPEWWPAGVQHKEPDHLKKEQRLRLLIHILRKLGKFGITSDKLQEVAHDSKRQLRPEEKMEILNEIFRVRRLEERFERGEVDPTTVVYILNRDANPKETKDNESVSDAEKVDGDEEDADEGLMTPPPSSDHLTGSFASIDQMTISQNRSFSIGADRGQLFPLSDPLSFGEHSRPDRPFFTSAAEYPDDYSSHPILKTSAASGVVSPAEQPAAFDYMSHTPYTASAGEQHRPLTMPMQHHVNHFDAWNSPFRPHVYNAIEYGASQAMAQPSIHYQMPMNPTSHVQELSHGIPEVVREKGSHMELMGARGPSFRTGSLNHPNVLTAHGSHPTSG</sequence>
<dbReference type="Pfam" id="PF11001">
    <property type="entry name" value="AFUB_07903_YDR124W_hel"/>
    <property type="match status" value="1"/>
</dbReference>
<dbReference type="EMBL" id="JYKN01001651">
    <property type="protein sequence ID" value="KKK19467.1"/>
    <property type="molecule type" value="Genomic_DNA"/>
</dbReference>
<evidence type="ECO:0000259" key="2">
    <source>
        <dbReference type="Pfam" id="PF11001"/>
    </source>
</evidence>
<feature type="compositionally biased region" description="Low complexity" evidence="1">
    <location>
        <begin position="205"/>
        <end position="215"/>
    </location>
</feature>
<accession>A0A0F8X787</accession>
<comment type="caution">
    <text evidence="3">The sequence shown here is derived from an EMBL/GenBank/DDBJ whole genome shotgun (WGS) entry which is preliminary data.</text>
</comment>
<dbReference type="VEuPathDB" id="FungiDB:P175DRAFT_0509803"/>
<reference evidence="3 4" key="1">
    <citation type="submission" date="2015-02" db="EMBL/GenBank/DDBJ databases">
        <title>Draft Genome Sequences of Two Closely-Related Aflatoxigenic Aspergillus Species Obtained from the Cote d'Ivoire.</title>
        <authorList>
            <person name="Moore G.G."/>
            <person name="Beltz S.B."/>
            <person name="Mack B.M."/>
        </authorList>
    </citation>
    <scope>NUCLEOTIDE SEQUENCE [LARGE SCALE GENOMIC DNA]</scope>
    <source>
        <strain evidence="3 4">SRRC1432</strain>
    </source>
</reference>
<evidence type="ECO:0000313" key="3">
    <source>
        <dbReference type="EMBL" id="KKK19467.1"/>
    </source>
</evidence>
<feature type="compositionally biased region" description="Basic and acidic residues" evidence="1">
    <location>
        <begin position="317"/>
        <end position="334"/>
    </location>
</feature>
<protein>
    <recommendedName>
        <fullName evidence="2">Subtelomeric hrmA-associated cluster protein AFUB-079030/YDR124W-like helical bundle domain-containing protein</fullName>
    </recommendedName>
</protein>
<feature type="region of interest" description="Disordered" evidence="1">
    <location>
        <begin position="315"/>
        <end position="356"/>
    </location>
</feature>
<feature type="domain" description="Subtelomeric hrmA-associated cluster protein AFUB-079030/YDR124W-like helical bundle" evidence="2">
    <location>
        <begin position="160"/>
        <end position="294"/>
    </location>
</feature>
<name>A0A0F8X787_9EURO</name>
<proteinExistence type="predicted"/>